<evidence type="ECO:0000256" key="1">
    <source>
        <dbReference type="SAM" id="MobiDB-lite"/>
    </source>
</evidence>
<keyword evidence="3" id="KW-1185">Reference proteome</keyword>
<evidence type="ECO:0000313" key="3">
    <source>
        <dbReference type="Proteomes" id="UP000294155"/>
    </source>
</evidence>
<dbReference type="EMBL" id="SEWE01000008">
    <property type="protein sequence ID" value="RYU81882.1"/>
    <property type="molecule type" value="Genomic_DNA"/>
</dbReference>
<dbReference type="SUPFAM" id="SSF53056">
    <property type="entry name" value="beta-carbonic anhydrase, cab"/>
    <property type="match status" value="1"/>
</dbReference>
<dbReference type="GO" id="GO:0008270">
    <property type="term" value="F:zinc ion binding"/>
    <property type="evidence" value="ECO:0007669"/>
    <property type="project" value="InterPro"/>
</dbReference>
<sequence>MSRNIRPKFSPTTLPTPMNRPYPAPRGTVLLLSCMDLRLLDETVQFMAGDNLLNRYDQFILAGCSLGADMNQHWETAFFDHLDVACKLHNIQDVYLLEHRHCGAYQVFLGEAGTFDDSAPGQEQERLKHRDYAHKLAEKINAWGQQHGRPLRVRSFLMDLRGHVELLDAVI</sequence>
<organism evidence="2 3">
    <name type="scientific">Hymenobacter persicinus</name>
    <dbReference type="NCBI Taxonomy" id="2025506"/>
    <lineage>
        <taxon>Bacteria</taxon>
        <taxon>Pseudomonadati</taxon>
        <taxon>Bacteroidota</taxon>
        <taxon>Cytophagia</taxon>
        <taxon>Cytophagales</taxon>
        <taxon>Hymenobacteraceae</taxon>
        <taxon>Hymenobacter</taxon>
    </lineage>
</organism>
<dbReference type="GO" id="GO:0004089">
    <property type="term" value="F:carbonate dehydratase activity"/>
    <property type="evidence" value="ECO:0007669"/>
    <property type="project" value="InterPro"/>
</dbReference>
<dbReference type="InterPro" id="IPR036874">
    <property type="entry name" value="Carbonic_anhydrase_sf"/>
</dbReference>
<protein>
    <recommendedName>
        <fullName evidence="4">Carbonic anhydrase</fullName>
    </recommendedName>
</protein>
<gene>
    <name evidence="2" type="ORF">EWM57_05730</name>
</gene>
<feature type="region of interest" description="Disordered" evidence="1">
    <location>
        <begin position="1"/>
        <end position="20"/>
    </location>
</feature>
<reference evidence="2 3" key="1">
    <citation type="submission" date="2019-02" db="EMBL/GenBank/DDBJ databases">
        <title>Bacterial novel species isolated from soil.</title>
        <authorList>
            <person name="Jung H.-Y."/>
        </authorList>
    </citation>
    <scope>NUCLEOTIDE SEQUENCE [LARGE SCALE GENOMIC DNA]</scope>
    <source>
        <strain evidence="2 3">1-3-3-3</strain>
    </source>
</reference>
<dbReference type="AlphaFoldDB" id="A0A4V1ZB15"/>
<evidence type="ECO:0000313" key="2">
    <source>
        <dbReference type="EMBL" id="RYU81882.1"/>
    </source>
</evidence>
<proteinExistence type="predicted"/>
<comment type="caution">
    <text evidence="2">The sequence shown here is derived from an EMBL/GenBank/DDBJ whole genome shotgun (WGS) entry which is preliminary data.</text>
</comment>
<accession>A0A4V1ZB15</accession>
<dbReference type="Proteomes" id="UP000294155">
    <property type="component" value="Unassembled WGS sequence"/>
</dbReference>
<evidence type="ECO:0008006" key="4">
    <source>
        <dbReference type="Google" id="ProtNLM"/>
    </source>
</evidence>
<dbReference type="OrthoDB" id="288525at2"/>
<name>A0A4V1ZB15_9BACT</name>